<evidence type="ECO:0000313" key="3">
    <source>
        <dbReference type="Proteomes" id="UP001066276"/>
    </source>
</evidence>
<dbReference type="AlphaFoldDB" id="A0AAV7S8W3"/>
<feature type="compositionally biased region" description="Basic and acidic residues" evidence="1">
    <location>
        <begin position="87"/>
        <end position="97"/>
    </location>
</feature>
<gene>
    <name evidence="2" type="ORF">NDU88_001510</name>
</gene>
<dbReference type="Proteomes" id="UP001066276">
    <property type="component" value="Chromosome 4_2"/>
</dbReference>
<organism evidence="2 3">
    <name type="scientific">Pleurodeles waltl</name>
    <name type="common">Iberian ribbed newt</name>
    <dbReference type="NCBI Taxonomy" id="8319"/>
    <lineage>
        <taxon>Eukaryota</taxon>
        <taxon>Metazoa</taxon>
        <taxon>Chordata</taxon>
        <taxon>Craniata</taxon>
        <taxon>Vertebrata</taxon>
        <taxon>Euteleostomi</taxon>
        <taxon>Amphibia</taxon>
        <taxon>Batrachia</taxon>
        <taxon>Caudata</taxon>
        <taxon>Salamandroidea</taxon>
        <taxon>Salamandridae</taxon>
        <taxon>Pleurodelinae</taxon>
        <taxon>Pleurodeles</taxon>
    </lineage>
</organism>
<comment type="caution">
    <text evidence="2">The sequence shown here is derived from an EMBL/GenBank/DDBJ whole genome shotgun (WGS) entry which is preliminary data.</text>
</comment>
<keyword evidence="3" id="KW-1185">Reference proteome</keyword>
<reference evidence="2" key="1">
    <citation type="journal article" date="2022" name="bioRxiv">
        <title>Sequencing and chromosome-scale assembly of the giantPleurodeles waltlgenome.</title>
        <authorList>
            <person name="Brown T."/>
            <person name="Elewa A."/>
            <person name="Iarovenko S."/>
            <person name="Subramanian E."/>
            <person name="Araus A.J."/>
            <person name="Petzold A."/>
            <person name="Susuki M."/>
            <person name="Suzuki K.-i.T."/>
            <person name="Hayashi T."/>
            <person name="Toyoda A."/>
            <person name="Oliveira C."/>
            <person name="Osipova E."/>
            <person name="Leigh N.D."/>
            <person name="Simon A."/>
            <person name="Yun M.H."/>
        </authorList>
    </citation>
    <scope>NUCLEOTIDE SEQUENCE</scope>
    <source>
        <strain evidence="2">20211129_DDA</strain>
        <tissue evidence="2">Liver</tissue>
    </source>
</reference>
<protein>
    <submittedName>
        <fullName evidence="2">Uncharacterized protein</fullName>
    </submittedName>
</protein>
<proteinExistence type="predicted"/>
<accession>A0AAV7S8W3</accession>
<feature type="region of interest" description="Disordered" evidence="1">
    <location>
        <begin position="77"/>
        <end position="97"/>
    </location>
</feature>
<evidence type="ECO:0000313" key="2">
    <source>
        <dbReference type="EMBL" id="KAJ1161022.1"/>
    </source>
</evidence>
<name>A0AAV7S8W3_PLEWA</name>
<evidence type="ECO:0000256" key="1">
    <source>
        <dbReference type="SAM" id="MobiDB-lite"/>
    </source>
</evidence>
<dbReference type="EMBL" id="JANPWB010000008">
    <property type="protein sequence ID" value="KAJ1161022.1"/>
    <property type="molecule type" value="Genomic_DNA"/>
</dbReference>
<sequence length="97" mass="11323">MSEIDKEKEGNHEDFIRKIVNEELKVVVQESVKQALGKRKGNDEEEFVSLSEDEDRFRGPGRKCLIKRKHLQVMQERFGVPSGSKKRYPERYKGESA</sequence>